<protein>
    <submittedName>
        <fullName evidence="2">Uncharacterized protein</fullName>
    </submittedName>
</protein>
<accession>A0A9D4AZ37</accession>
<feature type="region of interest" description="Disordered" evidence="1">
    <location>
        <begin position="1"/>
        <end position="30"/>
    </location>
</feature>
<feature type="compositionally biased region" description="Polar residues" evidence="1">
    <location>
        <begin position="1"/>
        <end position="17"/>
    </location>
</feature>
<comment type="caution">
    <text evidence="2">The sequence shown here is derived from an EMBL/GenBank/DDBJ whole genome shotgun (WGS) entry which is preliminary data.</text>
</comment>
<dbReference type="Proteomes" id="UP000827986">
    <property type="component" value="Unassembled WGS sequence"/>
</dbReference>
<reference evidence="2" key="1">
    <citation type="submission" date="2021-09" db="EMBL/GenBank/DDBJ databases">
        <title>The genome of Mauremys mutica provides insights into the evolution of semi-aquatic lifestyle.</title>
        <authorList>
            <person name="Gong S."/>
            <person name="Gao Y."/>
        </authorList>
    </citation>
    <scope>NUCLEOTIDE SEQUENCE</scope>
    <source>
        <strain evidence="2">MM-2020</strain>
        <tissue evidence="2">Muscle</tissue>
    </source>
</reference>
<keyword evidence="3" id="KW-1185">Reference proteome</keyword>
<name>A0A9D4AZ37_9SAUR</name>
<sequence>MSNTSSYPESRKPSSPWSHPGYGLPHLPESYPPSEYTAHSLVEVGEQNPMSLVTRGVCPILAQFLLGKRVQLADQAEETVWRESLKISRIPLWGRILKAPSVCRES</sequence>
<evidence type="ECO:0000313" key="3">
    <source>
        <dbReference type="Proteomes" id="UP000827986"/>
    </source>
</evidence>
<dbReference type="EMBL" id="JAHDVG010000476">
    <property type="protein sequence ID" value="KAH1175813.1"/>
    <property type="molecule type" value="Genomic_DNA"/>
</dbReference>
<proteinExistence type="predicted"/>
<dbReference type="AlphaFoldDB" id="A0A9D4AZ37"/>
<evidence type="ECO:0000313" key="2">
    <source>
        <dbReference type="EMBL" id="KAH1175813.1"/>
    </source>
</evidence>
<evidence type="ECO:0000256" key="1">
    <source>
        <dbReference type="SAM" id="MobiDB-lite"/>
    </source>
</evidence>
<organism evidence="2 3">
    <name type="scientific">Mauremys mutica</name>
    <name type="common">yellowpond turtle</name>
    <dbReference type="NCBI Taxonomy" id="74926"/>
    <lineage>
        <taxon>Eukaryota</taxon>
        <taxon>Metazoa</taxon>
        <taxon>Chordata</taxon>
        <taxon>Craniata</taxon>
        <taxon>Vertebrata</taxon>
        <taxon>Euteleostomi</taxon>
        <taxon>Archelosauria</taxon>
        <taxon>Testudinata</taxon>
        <taxon>Testudines</taxon>
        <taxon>Cryptodira</taxon>
        <taxon>Durocryptodira</taxon>
        <taxon>Testudinoidea</taxon>
        <taxon>Geoemydidae</taxon>
        <taxon>Geoemydinae</taxon>
        <taxon>Mauremys</taxon>
    </lineage>
</organism>
<gene>
    <name evidence="2" type="ORF">KIL84_022338</name>
</gene>